<sequence>MSIDLLYPDNKDRGRRVNQLVTQIIGIQSNMEINKNVSSDQLKTSEEKVDAVLEKLQLKSTKELQEKLAQTLPEDVKQKYLDLVSVFEKDVADDTQIIDIVGLILSSAGVVSVTTVAIEFVTTGKLAAGINCLLRALIYASKDIEAAEKFLKMGITIVESLSKEVEVGEKALKVMRFVKTAGTVIAVIGVFIDAIIIVIAAIKGAEQRKDLQDAIHDLSFRRLTARAITDMGAIYSQFISALYDGVIDMKYGDDPTNKIKEVCSDIKNKLDKLTFDHVYTEVTDLDKKEPSSWTDEDPSETSLKSWWDDGGDPTKYKGPIPKEHK</sequence>
<keyword evidence="2" id="KW-0812">Transmembrane</keyword>
<dbReference type="Proteomes" id="UP001338125">
    <property type="component" value="Unassembled WGS sequence"/>
</dbReference>
<accession>A0ABR0SZH9</accession>
<feature type="transmembrane region" description="Helical" evidence="2">
    <location>
        <begin position="181"/>
        <end position="202"/>
    </location>
</feature>
<feature type="compositionally biased region" description="Basic and acidic residues" evidence="1">
    <location>
        <begin position="312"/>
        <end position="325"/>
    </location>
</feature>
<feature type="region of interest" description="Disordered" evidence="1">
    <location>
        <begin position="284"/>
        <end position="325"/>
    </location>
</feature>
<reference evidence="3 4" key="1">
    <citation type="submission" date="2024-01" db="EMBL/GenBank/DDBJ databases">
        <title>Complete genome of Cladobotryum mycophilum ATHUM6906.</title>
        <authorList>
            <person name="Christinaki A.C."/>
            <person name="Myridakis A.I."/>
            <person name="Kouvelis V.N."/>
        </authorList>
    </citation>
    <scope>NUCLEOTIDE SEQUENCE [LARGE SCALE GENOMIC DNA]</scope>
    <source>
        <strain evidence="3 4">ATHUM6906</strain>
    </source>
</reference>
<keyword evidence="2" id="KW-1133">Transmembrane helix</keyword>
<gene>
    <name evidence="3" type="ORF">PT974_02951</name>
</gene>
<comment type="caution">
    <text evidence="3">The sequence shown here is derived from an EMBL/GenBank/DDBJ whole genome shotgun (WGS) entry which is preliminary data.</text>
</comment>
<organism evidence="3 4">
    <name type="scientific">Cladobotryum mycophilum</name>
    <dbReference type="NCBI Taxonomy" id="491253"/>
    <lineage>
        <taxon>Eukaryota</taxon>
        <taxon>Fungi</taxon>
        <taxon>Dikarya</taxon>
        <taxon>Ascomycota</taxon>
        <taxon>Pezizomycotina</taxon>
        <taxon>Sordariomycetes</taxon>
        <taxon>Hypocreomycetidae</taxon>
        <taxon>Hypocreales</taxon>
        <taxon>Hypocreaceae</taxon>
        <taxon>Cladobotryum</taxon>
    </lineage>
</organism>
<keyword evidence="2" id="KW-0472">Membrane</keyword>
<proteinExistence type="predicted"/>
<evidence type="ECO:0000256" key="2">
    <source>
        <dbReference type="SAM" id="Phobius"/>
    </source>
</evidence>
<dbReference type="EMBL" id="JAVFKD010000002">
    <property type="protein sequence ID" value="KAK5997588.1"/>
    <property type="molecule type" value="Genomic_DNA"/>
</dbReference>
<evidence type="ECO:0000256" key="1">
    <source>
        <dbReference type="SAM" id="MobiDB-lite"/>
    </source>
</evidence>
<keyword evidence="4" id="KW-1185">Reference proteome</keyword>
<evidence type="ECO:0000313" key="3">
    <source>
        <dbReference type="EMBL" id="KAK5997588.1"/>
    </source>
</evidence>
<name>A0ABR0SZH9_9HYPO</name>
<evidence type="ECO:0000313" key="4">
    <source>
        <dbReference type="Proteomes" id="UP001338125"/>
    </source>
</evidence>
<protein>
    <submittedName>
        <fullName evidence="3">Uncharacterized protein</fullName>
    </submittedName>
</protein>